<dbReference type="InterPro" id="IPR036864">
    <property type="entry name" value="Zn2-C6_fun-type_DNA-bd_sf"/>
</dbReference>
<evidence type="ECO:0000313" key="4">
    <source>
        <dbReference type="EMBL" id="KAK8093558.1"/>
    </source>
</evidence>
<accession>A0ABR1XAE0</accession>
<feature type="domain" description="Zn(2)-C6 fungal-type" evidence="3">
    <location>
        <begin position="12"/>
        <end position="42"/>
    </location>
</feature>
<keyword evidence="5" id="KW-1185">Reference proteome</keyword>
<proteinExistence type="predicted"/>
<name>A0ABR1XAE0_9PEZI</name>
<feature type="compositionally biased region" description="Polar residues" evidence="2">
    <location>
        <begin position="42"/>
        <end position="59"/>
    </location>
</feature>
<evidence type="ECO:0000256" key="2">
    <source>
        <dbReference type="SAM" id="MobiDB-lite"/>
    </source>
</evidence>
<keyword evidence="1" id="KW-0539">Nucleus</keyword>
<dbReference type="InterPro" id="IPR001138">
    <property type="entry name" value="Zn2Cys6_DnaBD"/>
</dbReference>
<dbReference type="SUPFAM" id="SSF57701">
    <property type="entry name" value="Zn2/Cys6 DNA-binding domain"/>
    <property type="match status" value="1"/>
</dbReference>
<evidence type="ECO:0000256" key="1">
    <source>
        <dbReference type="ARBA" id="ARBA00023242"/>
    </source>
</evidence>
<evidence type="ECO:0000313" key="5">
    <source>
        <dbReference type="Proteomes" id="UP001433268"/>
    </source>
</evidence>
<dbReference type="Proteomes" id="UP001433268">
    <property type="component" value="Unassembled WGS sequence"/>
</dbReference>
<evidence type="ECO:0000259" key="3">
    <source>
        <dbReference type="PROSITE" id="PS00463"/>
    </source>
</evidence>
<comment type="caution">
    <text evidence="4">The sequence shown here is derived from an EMBL/GenBank/DDBJ whole genome shotgun (WGS) entry which is preliminary data.</text>
</comment>
<feature type="region of interest" description="Disordered" evidence="2">
    <location>
        <begin position="37"/>
        <end position="74"/>
    </location>
</feature>
<dbReference type="PROSITE" id="PS00463">
    <property type="entry name" value="ZN2_CY6_FUNGAL_1"/>
    <property type="match status" value="1"/>
</dbReference>
<dbReference type="CDD" id="cd00067">
    <property type="entry name" value="GAL4"/>
    <property type="match status" value="1"/>
</dbReference>
<gene>
    <name evidence="4" type="ORF">PG997_000243</name>
</gene>
<organism evidence="4 5">
    <name type="scientific">Apiospora hydei</name>
    <dbReference type="NCBI Taxonomy" id="1337664"/>
    <lineage>
        <taxon>Eukaryota</taxon>
        <taxon>Fungi</taxon>
        <taxon>Dikarya</taxon>
        <taxon>Ascomycota</taxon>
        <taxon>Pezizomycotina</taxon>
        <taxon>Sordariomycetes</taxon>
        <taxon>Xylariomycetidae</taxon>
        <taxon>Amphisphaeriales</taxon>
        <taxon>Apiosporaceae</taxon>
        <taxon>Apiospora</taxon>
    </lineage>
</organism>
<dbReference type="GeneID" id="92037618"/>
<dbReference type="RefSeq" id="XP_066674331.1">
    <property type="nucleotide sequence ID" value="XM_066804558.1"/>
</dbReference>
<sequence length="321" mass="35104">MTPPPRERNRKACDKCHQQKLSCKKIGGGDECERCHRLKRPCTSSPPLRNQRNSSATTRRNPREHDGGRRRTKTLAILPRSPPLLVPRLLSALPPPRLLRVSIIPYLPPPTPLPNRAPLATPRTKTRQVTSVIPVMSEQLVTDTAEQHQHQQQYMEPVCWPGHAVTASAEFSGAAFPSYFAPCWSEQSGTSRVDCLMDSSGYPDKSSSPPQDLRSFQAARGFSDLDSDLDLRDGDVPPGAHFVQLQHTAAAGAPAITSLDTRDPATAREDLGSYACYSTTMGFGPGFGQYGGGGGYGPGSRIRFDWQPATYSETSFQGEMT</sequence>
<protein>
    <recommendedName>
        <fullName evidence="3">Zn(2)-C6 fungal-type domain-containing protein</fullName>
    </recommendedName>
</protein>
<reference evidence="4 5" key="1">
    <citation type="submission" date="2023-01" db="EMBL/GenBank/DDBJ databases">
        <title>Analysis of 21 Apiospora genomes using comparative genomics revels a genus with tremendous synthesis potential of carbohydrate active enzymes and secondary metabolites.</title>
        <authorList>
            <person name="Sorensen T."/>
        </authorList>
    </citation>
    <scope>NUCLEOTIDE SEQUENCE [LARGE SCALE GENOMIC DNA]</scope>
    <source>
        <strain evidence="4 5">CBS 114990</strain>
    </source>
</reference>
<dbReference type="EMBL" id="JAQQWN010000002">
    <property type="protein sequence ID" value="KAK8093558.1"/>
    <property type="molecule type" value="Genomic_DNA"/>
</dbReference>